<dbReference type="InterPro" id="IPR011992">
    <property type="entry name" value="EF-hand-dom_pair"/>
</dbReference>
<dbReference type="GO" id="GO:0016460">
    <property type="term" value="C:myosin II complex"/>
    <property type="evidence" value="ECO:0007669"/>
    <property type="project" value="TreeGrafter"/>
</dbReference>
<dbReference type="CDD" id="cd00051">
    <property type="entry name" value="EFh"/>
    <property type="match status" value="2"/>
</dbReference>
<feature type="domain" description="EF-hand" evidence="4">
    <location>
        <begin position="121"/>
        <end position="153"/>
    </location>
</feature>
<gene>
    <name evidence="5" type="ORF">MGAL_10B024420</name>
</gene>
<dbReference type="Pfam" id="PF13499">
    <property type="entry name" value="EF-hand_7"/>
    <property type="match status" value="2"/>
</dbReference>
<comment type="caution">
    <text evidence="5">The sequence shown here is derived from an EMBL/GenBank/DDBJ whole genome shotgun (WGS) entry which is preliminary data.</text>
</comment>
<proteinExistence type="predicted"/>
<evidence type="ECO:0000313" key="5">
    <source>
        <dbReference type="EMBL" id="VDI08823.1"/>
    </source>
</evidence>
<dbReference type="Gene3D" id="1.10.238.10">
    <property type="entry name" value="EF-hand"/>
    <property type="match status" value="1"/>
</dbReference>
<sequence>MADDMSKEEMEEIRKTFNLLDRNHDGRLSKTEIIKGIHLLKVNPTEVEAEDIMSELDLDGDGLVTWEEYLKALSVQIKKQAYEEQLFTQAFKKFDKDNSGFIDKEELKAVLKRKGAKWTDEDLAYLDDLFLEADEDGNGRVEYKEFVKTFCDQ</sequence>
<evidence type="ECO:0000256" key="3">
    <source>
        <dbReference type="ARBA" id="ARBA00023179"/>
    </source>
</evidence>
<protein>
    <submittedName>
        <fullName evidence="5">Calmodulin</fullName>
    </submittedName>
</protein>
<keyword evidence="3" id="KW-0514">Muscle protein</keyword>
<dbReference type="AlphaFoldDB" id="A0A8B6CQG9"/>
<dbReference type="OrthoDB" id="26525at2759"/>
<dbReference type="PRINTS" id="PR01697">
    <property type="entry name" value="PARVALBUMIN"/>
</dbReference>
<feature type="domain" description="EF-hand" evidence="4">
    <location>
        <begin position="8"/>
        <end position="43"/>
    </location>
</feature>
<feature type="domain" description="EF-hand" evidence="4">
    <location>
        <begin position="82"/>
        <end position="117"/>
    </location>
</feature>
<dbReference type="GO" id="GO:0005509">
    <property type="term" value="F:calcium ion binding"/>
    <property type="evidence" value="ECO:0007669"/>
    <property type="project" value="InterPro"/>
</dbReference>
<dbReference type="InterPro" id="IPR018247">
    <property type="entry name" value="EF_Hand_1_Ca_BS"/>
</dbReference>
<keyword evidence="1" id="KW-0677">Repeat</keyword>
<dbReference type="SUPFAM" id="SSF47473">
    <property type="entry name" value="EF-hand"/>
    <property type="match status" value="1"/>
</dbReference>
<evidence type="ECO:0000313" key="6">
    <source>
        <dbReference type="Proteomes" id="UP000596742"/>
    </source>
</evidence>
<keyword evidence="2" id="KW-0106">Calcium</keyword>
<dbReference type="PANTHER" id="PTHR23048:SF0">
    <property type="entry name" value="CALMODULIN LIKE 3"/>
    <property type="match status" value="1"/>
</dbReference>
<evidence type="ECO:0000256" key="2">
    <source>
        <dbReference type="ARBA" id="ARBA00022837"/>
    </source>
</evidence>
<dbReference type="PANTHER" id="PTHR23048">
    <property type="entry name" value="MYOSIN LIGHT CHAIN 1, 3"/>
    <property type="match status" value="1"/>
</dbReference>
<accession>A0A8B6CQG9</accession>
<keyword evidence="6" id="KW-1185">Reference proteome</keyword>
<reference evidence="5" key="1">
    <citation type="submission" date="2018-11" db="EMBL/GenBank/DDBJ databases">
        <authorList>
            <person name="Alioto T."/>
            <person name="Alioto T."/>
        </authorList>
    </citation>
    <scope>NUCLEOTIDE SEQUENCE</scope>
</reference>
<dbReference type="InterPro" id="IPR002048">
    <property type="entry name" value="EF_hand_dom"/>
</dbReference>
<evidence type="ECO:0000259" key="4">
    <source>
        <dbReference type="PROSITE" id="PS50222"/>
    </source>
</evidence>
<evidence type="ECO:0000256" key="1">
    <source>
        <dbReference type="ARBA" id="ARBA00022737"/>
    </source>
</evidence>
<dbReference type="Proteomes" id="UP000596742">
    <property type="component" value="Unassembled WGS sequence"/>
</dbReference>
<dbReference type="PROSITE" id="PS50222">
    <property type="entry name" value="EF_HAND_2"/>
    <property type="match status" value="4"/>
</dbReference>
<feature type="domain" description="EF-hand" evidence="4">
    <location>
        <begin position="44"/>
        <end position="79"/>
    </location>
</feature>
<dbReference type="SMART" id="SM00054">
    <property type="entry name" value="EFh"/>
    <property type="match status" value="4"/>
</dbReference>
<dbReference type="InterPro" id="IPR050230">
    <property type="entry name" value="CALM/Myosin/TropC-like"/>
</dbReference>
<dbReference type="FunFam" id="1.10.238.10:FF:000001">
    <property type="entry name" value="Calmodulin 1"/>
    <property type="match status" value="1"/>
</dbReference>
<dbReference type="EMBL" id="UYJE01002236">
    <property type="protein sequence ID" value="VDI08823.1"/>
    <property type="molecule type" value="Genomic_DNA"/>
</dbReference>
<dbReference type="PROSITE" id="PS00018">
    <property type="entry name" value="EF_HAND_1"/>
    <property type="match status" value="4"/>
</dbReference>
<name>A0A8B6CQG9_MYTGA</name>
<organism evidence="5 6">
    <name type="scientific">Mytilus galloprovincialis</name>
    <name type="common">Mediterranean mussel</name>
    <dbReference type="NCBI Taxonomy" id="29158"/>
    <lineage>
        <taxon>Eukaryota</taxon>
        <taxon>Metazoa</taxon>
        <taxon>Spiralia</taxon>
        <taxon>Lophotrochozoa</taxon>
        <taxon>Mollusca</taxon>
        <taxon>Bivalvia</taxon>
        <taxon>Autobranchia</taxon>
        <taxon>Pteriomorphia</taxon>
        <taxon>Mytilida</taxon>
        <taxon>Mytiloidea</taxon>
        <taxon>Mytilidae</taxon>
        <taxon>Mytilinae</taxon>
        <taxon>Mytilus</taxon>
    </lineage>
</organism>